<protein>
    <recommendedName>
        <fullName evidence="4">Protein SDS23</fullName>
    </recommendedName>
    <alternativeName>
        <fullName evidence="5">Protein sds23</fullName>
    </alternativeName>
</protein>
<accession>A0A3N4LY23</accession>
<evidence type="ECO:0000259" key="12">
    <source>
        <dbReference type="PROSITE" id="PS51371"/>
    </source>
</evidence>
<feature type="region of interest" description="Disordered" evidence="11">
    <location>
        <begin position="370"/>
        <end position="409"/>
    </location>
</feature>
<dbReference type="GO" id="GO:0004865">
    <property type="term" value="F:protein serine/threonine phosphatase inhibitor activity"/>
    <property type="evidence" value="ECO:0007669"/>
    <property type="project" value="TreeGrafter"/>
</dbReference>
<evidence type="ECO:0000256" key="2">
    <source>
        <dbReference type="ARBA" id="ARBA00004496"/>
    </source>
</evidence>
<dbReference type="STRING" id="1051890.A0A3N4LY23"/>
<dbReference type="PIRSF" id="PIRSF018148">
    <property type="entry name" value="UCP018148_CBS_YBR214w"/>
    <property type="match status" value="1"/>
</dbReference>
<evidence type="ECO:0000256" key="5">
    <source>
        <dbReference type="ARBA" id="ARBA00020584"/>
    </source>
</evidence>
<comment type="function">
    <text evidence="1 9">Involved in DNA replication and cell separation.</text>
</comment>
<keyword evidence="7" id="KW-0677">Repeat</keyword>
<dbReference type="PANTHER" id="PTHR13780">
    <property type="entry name" value="AMP-ACTIVATED PROTEIN KINASE, GAMMA REGULATORY SUBUNIT"/>
    <property type="match status" value="1"/>
</dbReference>
<dbReference type="PANTHER" id="PTHR13780:SF36">
    <property type="entry name" value="CBS DOMAIN-CONTAINING PROTEIN"/>
    <property type="match status" value="1"/>
</dbReference>
<dbReference type="Gene3D" id="3.10.580.10">
    <property type="entry name" value="CBS-domain"/>
    <property type="match status" value="2"/>
</dbReference>
<evidence type="ECO:0000256" key="1">
    <source>
        <dbReference type="ARBA" id="ARBA00002656"/>
    </source>
</evidence>
<comment type="subcellular location">
    <subcellularLocation>
        <location evidence="2 9">Cytoplasm</location>
    </subcellularLocation>
</comment>
<keyword evidence="8 10" id="KW-0129">CBS domain</keyword>
<dbReference type="CDD" id="cd02205">
    <property type="entry name" value="CBS_pair_SF"/>
    <property type="match status" value="1"/>
</dbReference>
<evidence type="ECO:0000256" key="10">
    <source>
        <dbReference type="PROSITE-ProRule" id="PRU00703"/>
    </source>
</evidence>
<reference evidence="13 14" key="1">
    <citation type="journal article" date="2018" name="Nat. Ecol. Evol.">
        <title>Pezizomycetes genomes reveal the molecular basis of ectomycorrhizal truffle lifestyle.</title>
        <authorList>
            <person name="Murat C."/>
            <person name="Payen T."/>
            <person name="Noel B."/>
            <person name="Kuo A."/>
            <person name="Morin E."/>
            <person name="Chen J."/>
            <person name="Kohler A."/>
            <person name="Krizsan K."/>
            <person name="Balestrini R."/>
            <person name="Da Silva C."/>
            <person name="Montanini B."/>
            <person name="Hainaut M."/>
            <person name="Levati E."/>
            <person name="Barry K.W."/>
            <person name="Belfiori B."/>
            <person name="Cichocki N."/>
            <person name="Clum A."/>
            <person name="Dockter R.B."/>
            <person name="Fauchery L."/>
            <person name="Guy J."/>
            <person name="Iotti M."/>
            <person name="Le Tacon F."/>
            <person name="Lindquist E.A."/>
            <person name="Lipzen A."/>
            <person name="Malagnac F."/>
            <person name="Mello A."/>
            <person name="Molinier V."/>
            <person name="Miyauchi S."/>
            <person name="Poulain J."/>
            <person name="Riccioni C."/>
            <person name="Rubini A."/>
            <person name="Sitrit Y."/>
            <person name="Splivallo R."/>
            <person name="Traeger S."/>
            <person name="Wang M."/>
            <person name="Zifcakova L."/>
            <person name="Wipf D."/>
            <person name="Zambonelli A."/>
            <person name="Paolocci F."/>
            <person name="Nowrousian M."/>
            <person name="Ottonello S."/>
            <person name="Baldrian P."/>
            <person name="Spatafora J.W."/>
            <person name="Henrissat B."/>
            <person name="Nagy L.G."/>
            <person name="Aury J.M."/>
            <person name="Wincker P."/>
            <person name="Grigoriev I.V."/>
            <person name="Bonfante P."/>
            <person name="Martin F.M."/>
        </authorList>
    </citation>
    <scope>NUCLEOTIDE SEQUENCE [LARGE SCALE GENOMIC DNA]</scope>
    <source>
        <strain evidence="13 14">ATCC MYA-4762</strain>
    </source>
</reference>
<dbReference type="InterPro" id="IPR050511">
    <property type="entry name" value="AMPK_gamma/SDS23_families"/>
</dbReference>
<gene>
    <name evidence="13" type="ORF">L211DRAFT_783175</name>
</gene>
<keyword evidence="6 9" id="KW-0963">Cytoplasm</keyword>
<dbReference type="SUPFAM" id="SSF54631">
    <property type="entry name" value="CBS-domain pair"/>
    <property type="match status" value="2"/>
</dbReference>
<evidence type="ECO:0000256" key="4">
    <source>
        <dbReference type="ARBA" id="ARBA00014106"/>
    </source>
</evidence>
<dbReference type="PROSITE" id="PS51371">
    <property type="entry name" value="CBS"/>
    <property type="match status" value="2"/>
</dbReference>
<evidence type="ECO:0000256" key="8">
    <source>
        <dbReference type="ARBA" id="ARBA00023122"/>
    </source>
</evidence>
<dbReference type="Pfam" id="PF00571">
    <property type="entry name" value="CBS"/>
    <property type="match status" value="3"/>
</dbReference>
<evidence type="ECO:0000256" key="3">
    <source>
        <dbReference type="ARBA" id="ARBA00006624"/>
    </source>
</evidence>
<sequence length="409" mass="44390">MADLLAHPPAPKQDVPGRDWRLVPVGELVKGQQLMFVEMETTVEDACQLLIDHNLSSVPIRKSLTDKSVCGSFDYSDVSAYLLLIMGVYTPEDEEDIPSFRDLARKARTGSSVPVKLVKDLGKKTPLVTVAESEGLARVVEIFGSGVHRVAVVKGGTDQVVGILSQLQLIGFFWEHGRSFPSIDQLYPCSLRDLNIGSARVISINGDKKVIEAIELMNTEGISSLAVVDNQYNVLGNISTADVKYLTRTSSIPLLHSTCLHFISVILTDRGTANGQDSYPVFHVHPQSTLAHTIAKLVATKAHRMWLVESPSPASSAPPTPTIAHTMAMPPLASPLTPVPTLGSKFIGRLIGVISLTDILNLFARSSGLSPVDPNEARKQRRRSSSSSIRMSFDIPRSSFELRRPPGAA</sequence>
<evidence type="ECO:0000256" key="6">
    <source>
        <dbReference type="ARBA" id="ARBA00022490"/>
    </source>
</evidence>
<dbReference type="OrthoDB" id="449052at2759"/>
<name>A0A3N4LY23_9PEZI</name>
<evidence type="ECO:0000313" key="13">
    <source>
        <dbReference type="EMBL" id="RPB25561.1"/>
    </source>
</evidence>
<feature type="domain" description="CBS" evidence="12">
    <location>
        <begin position="196"/>
        <end position="254"/>
    </location>
</feature>
<proteinExistence type="inferred from homology"/>
<dbReference type="GO" id="GO:0030071">
    <property type="term" value="P:regulation of mitotic metaphase/anaphase transition"/>
    <property type="evidence" value="ECO:0007669"/>
    <property type="project" value="InterPro"/>
</dbReference>
<evidence type="ECO:0000256" key="11">
    <source>
        <dbReference type="SAM" id="MobiDB-lite"/>
    </source>
</evidence>
<dbReference type="EMBL" id="ML121537">
    <property type="protein sequence ID" value="RPB25561.1"/>
    <property type="molecule type" value="Genomic_DNA"/>
</dbReference>
<feature type="domain" description="CBS" evidence="12">
    <location>
        <begin position="123"/>
        <end position="182"/>
    </location>
</feature>
<evidence type="ECO:0000256" key="9">
    <source>
        <dbReference type="PIRNR" id="PIRNR018148"/>
    </source>
</evidence>
<dbReference type="InterPro" id="IPR046342">
    <property type="entry name" value="CBS_dom_sf"/>
</dbReference>
<dbReference type="FunCoup" id="A0A3N4LY23">
    <property type="interactions" value="190"/>
</dbReference>
<dbReference type="SMART" id="SM00116">
    <property type="entry name" value="CBS"/>
    <property type="match status" value="4"/>
</dbReference>
<dbReference type="GO" id="GO:0005737">
    <property type="term" value="C:cytoplasm"/>
    <property type="evidence" value="ECO:0007669"/>
    <property type="project" value="UniProtKB-SubCell"/>
</dbReference>
<dbReference type="GO" id="GO:0042149">
    <property type="term" value="P:cellular response to glucose starvation"/>
    <property type="evidence" value="ECO:0007669"/>
    <property type="project" value="UniProtKB-UniRule"/>
</dbReference>
<dbReference type="InterPro" id="IPR016711">
    <property type="entry name" value="Ssd23"/>
</dbReference>
<keyword evidence="14" id="KW-1185">Reference proteome</keyword>
<dbReference type="AlphaFoldDB" id="A0A3N4LY23"/>
<dbReference type="FunFam" id="3.10.580.10:FF:000035">
    <property type="entry name" value="Protein SDS23"/>
    <property type="match status" value="1"/>
</dbReference>
<comment type="similarity">
    <text evidence="3 9">Belongs to the SDS23 family.</text>
</comment>
<organism evidence="13 14">
    <name type="scientific">Terfezia boudieri ATCC MYA-4762</name>
    <dbReference type="NCBI Taxonomy" id="1051890"/>
    <lineage>
        <taxon>Eukaryota</taxon>
        <taxon>Fungi</taxon>
        <taxon>Dikarya</taxon>
        <taxon>Ascomycota</taxon>
        <taxon>Pezizomycotina</taxon>
        <taxon>Pezizomycetes</taxon>
        <taxon>Pezizales</taxon>
        <taxon>Pezizaceae</taxon>
        <taxon>Terfezia</taxon>
    </lineage>
</organism>
<evidence type="ECO:0000313" key="14">
    <source>
        <dbReference type="Proteomes" id="UP000267821"/>
    </source>
</evidence>
<feature type="compositionally biased region" description="Basic and acidic residues" evidence="11">
    <location>
        <begin position="400"/>
        <end position="409"/>
    </location>
</feature>
<dbReference type="InParanoid" id="A0A3N4LY23"/>
<dbReference type="Proteomes" id="UP000267821">
    <property type="component" value="Unassembled WGS sequence"/>
</dbReference>
<evidence type="ECO:0000256" key="7">
    <source>
        <dbReference type="ARBA" id="ARBA00022737"/>
    </source>
</evidence>
<dbReference type="InterPro" id="IPR000644">
    <property type="entry name" value="CBS_dom"/>
</dbReference>